<evidence type="ECO:0000256" key="3">
    <source>
        <dbReference type="ARBA" id="ARBA00005337"/>
    </source>
</evidence>
<accession>A0A7T4QYL6</accession>
<evidence type="ECO:0000256" key="1">
    <source>
        <dbReference type="ARBA" id="ARBA00002792"/>
    </source>
</evidence>
<dbReference type="SUPFAM" id="SSF57802">
    <property type="entry name" value="Rubredoxin-like"/>
    <property type="match status" value="1"/>
</dbReference>
<dbReference type="GO" id="GO:0005506">
    <property type="term" value="F:iron ion binding"/>
    <property type="evidence" value="ECO:0007669"/>
    <property type="project" value="InterPro"/>
</dbReference>
<dbReference type="EMBL" id="CP066167">
    <property type="protein sequence ID" value="QQD17059.1"/>
    <property type="molecule type" value="Genomic_DNA"/>
</dbReference>
<feature type="binding site" evidence="9">
    <location>
        <position position="9"/>
    </location>
    <ligand>
        <name>Fe cation</name>
        <dbReference type="ChEBI" id="CHEBI:24875"/>
    </ligand>
</feature>
<dbReference type="PROSITE" id="PS50903">
    <property type="entry name" value="RUBREDOXIN_LIKE"/>
    <property type="match status" value="1"/>
</dbReference>
<dbReference type="Pfam" id="PF00301">
    <property type="entry name" value="Rubredoxin"/>
    <property type="match status" value="1"/>
</dbReference>
<dbReference type="PIRSF" id="PIRSF000071">
    <property type="entry name" value="Rubredoxin"/>
    <property type="match status" value="1"/>
</dbReference>
<keyword evidence="5 8" id="KW-0479">Metal-binding</keyword>
<evidence type="ECO:0000259" key="10">
    <source>
        <dbReference type="PROSITE" id="PS50903"/>
    </source>
</evidence>
<evidence type="ECO:0000256" key="8">
    <source>
        <dbReference type="PIRNR" id="PIRNR000071"/>
    </source>
</evidence>
<evidence type="ECO:0000313" key="11">
    <source>
        <dbReference type="EMBL" id="QQD17059.1"/>
    </source>
</evidence>
<dbReference type="GO" id="GO:0009055">
    <property type="term" value="F:electron transfer activity"/>
    <property type="evidence" value="ECO:0007669"/>
    <property type="project" value="InterPro"/>
</dbReference>
<dbReference type="InterPro" id="IPR050526">
    <property type="entry name" value="Rubredoxin_ET"/>
</dbReference>
<sequence>MAQYECSTCGYIYDEALGCPEDGIPPGTKFEDLPEDWCCLECSAPKEDFVAA</sequence>
<dbReference type="GO" id="GO:0043448">
    <property type="term" value="P:alkane catabolic process"/>
    <property type="evidence" value="ECO:0007669"/>
    <property type="project" value="TreeGrafter"/>
</dbReference>
<reference evidence="11 12" key="1">
    <citation type="submission" date="2020-12" db="EMBL/GenBank/DDBJ databases">
        <authorList>
            <person name="Shan Y."/>
        </authorList>
    </citation>
    <scope>NUCLEOTIDE SEQUENCE [LARGE SCALE GENOMIC DNA]</scope>
    <source>
        <strain evidence="12">csc3.9</strain>
    </source>
</reference>
<dbReference type="CDD" id="cd00730">
    <property type="entry name" value="rubredoxin"/>
    <property type="match status" value="1"/>
</dbReference>
<evidence type="ECO:0000256" key="9">
    <source>
        <dbReference type="PIRSR" id="PIRSR000071-1"/>
    </source>
</evidence>
<dbReference type="InterPro" id="IPR024934">
    <property type="entry name" value="Rubredoxin-like_dom"/>
</dbReference>
<protein>
    <recommendedName>
        <fullName evidence="8">Rubredoxin</fullName>
    </recommendedName>
</protein>
<comment type="pathway">
    <text evidence="2">Hydrocarbon metabolism; alkane degradation.</text>
</comment>
<feature type="binding site" evidence="9">
    <location>
        <position position="42"/>
    </location>
    <ligand>
        <name>Fe cation</name>
        <dbReference type="ChEBI" id="CHEBI:24875"/>
    </ligand>
</feature>
<comment type="function">
    <text evidence="1">Involved in the hydrocarbon hydroxylating system, which transfers electrons from NADH to rubredoxin reductase and then through rubredoxin to alkane 1 monooxygenase.</text>
</comment>
<feature type="binding site" evidence="9">
    <location>
        <position position="39"/>
    </location>
    <ligand>
        <name>Fe cation</name>
        <dbReference type="ChEBI" id="CHEBI:24875"/>
    </ligand>
</feature>
<dbReference type="RefSeq" id="WP_198568561.1">
    <property type="nucleotide sequence ID" value="NZ_CP066167.1"/>
</dbReference>
<gene>
    <name evidence="11" type="ORF">I6N98_11825</name>
</gene>
<evidence type="ECO:0000256" key="4">
    <source>
        <dbReference type="ARBA" id="ARBA00022448"/>
    </source>
</evidence>
<evidence type="ECO:0000256" key="2">
    <source>
        <dbReference type="ARBA" id="ARBA00004933"/>
    </source>
</evidence>
<evidence type="ECO:0000256" key="6">
    <source>
        <dbReference type="ARBA" id="ARBA00022982"/>
    </source>
</evidence>
<organism evidence="11 12">
    <name type="scientific">Spongiibacter nanhainus</name>
    <dbReference type="NCBI Taxonomy" id="2794344"/>
    <lineage>
        <taxon>Bacteria</taxon>
        <taxon>Pseudomonadati</taxon>
        <taxon>Pseudomonadota</taxon>
        <taxon>Gammaproteobacteria</taxon>
        <taxon>Cellvibrionales</taxon>
        <taxon>Spongiibacteraceae</taxon>
        <taxon>Spongiibacter</taxon>
    </lineage>
</organism>
<keyword evidence="7 8" id="KW-0408">Iron</keyword>
<keyword evidence="12" id="KW-1185">Reference proteome</keyword>
<dbReference type="InterPro" id="IPR024935">
    <property type="entry name" value="Rubredoxin_dom"/>
</dbReference>
<dbReference type="FunFam" id="2.20.28.10:FF:000001">
    <property type="entry name" value="Rubredoxin"/>
    <property type="match status" value="1"/>
</dbReference>
<dbReference type="InterPro" id="IPR024922">
    <property type="entry name" value="Rubredoxin"/>
</dbReference>
<keyword evidence="6 8" id="KW-0249">Electron transport</keyword>
<comment type="cofactor">
    <cofactor evidence="8 9">
        <name>Fe(3+)</name>
        <dbReference type="ChEBI" id="CHEBI:29034"/>
    </cofactor>
    <text evidence="8 9">Binds 1 Fe(3+) ion per subunit.</text>
</comment>
<evidence type="ECO:0000256" key="5">
    <source>
        <dbReference type="ARBA" id="ARBA00022723"/>
    </source>
</evidence>
<dbReference type="PRINTS" id="PR00163">
    <property type="entry name" value="RUBREDOXIN"/>
</dbReference>
<name>A0A7T4QYL6_9GAMM</name>
<comment type="similarity">
    <text evidence="3 8">Belongs to the rubredoxin family.</text>
</comment>
<evidence type="ECO:0000313" key="12">
    <source>
        <dbReference type="Proteomes" id="UP000596063"/>
    </source>
</evidence>
<evidence type="ECO:0000256" key="7">
    <source>
        <dbReference type="ARBA" id="ARBA00023004"/>
    </source>
</evidence>
<dbReference type="PANTHER" id="PTHR47627:SF1">
    <property type="entry name" value="RUBREDOXIN-1-RELATED"/>
    <property type="match status" value="1"/>
</dbReference>
<proteinExistence type="inferred from homology"/>
<keyword evidence="4 8" id="KW-0813">Transport</keyword>
<dbReference type="AlphaFoldDB" id="A0A7T4QYL6"/>
<dbReference type="PANTHER" id="PTHR47627">
    <property type="entry name" value="RUBREDOXIN"/>
    <property type="match status" value="1"/>
</dbReference>
<feature type="binding site" evidence="9">
    <location>
        <position position="6"/>
    </location>
    <ligand>
        <name>Fe cation</name>
        <dbReference type="ChEBI" id="CHEBI:24875"/>
    </ligand>
</feature>
<feature type="domain" description="Rubredoxin-like" evidence="10">
    <location>
        <begin position="1"/>
        <end position="52"/>
    </location>
</feature>
<dbReference type="Proteomes" id="UP000596063">
    <property type="component" value="Chromosome"/>
</dbReference>
<dbReference type="Gene3D" id="2.20.28.10">
    <property type="match status" value="1"/>
</dbReference>
<dbReference type="KEGG" id="snan:I6N98_11825"/>